<dbReference type="GeneID" id="33554613"/>
<organism evidence="2 3">
    <name type="scientific">Kockovaella imperatae</name>
    <dbReference type="NCBI Taxonomy" id="4999"/>
    <lineage>
        <taxon>Eukaryota</taxon>
        <taxon>Fungi</taxon>
        <taxon>Dikarya</taxon>
        <taxon>Basidiomycota</taxon>
        <taxon>Agaricomycotina</taxon>
        <taxon>Tremellomycetes</taxon>
        <taxon>Tremellales</taxon>
        <taxon>Cuniculitremaceae</taxon>
        <taxon>Kockovaella</taxon>
    </lineage>
</organism>
<dbReference type="Proteomes" id="UP000193218">
    <property type="component" value="Unassembled WGS sequence"/>
</dbReference>
<keyword evidence="3" id="KW-1185">Reference proteome</keyword>
<name>A0A1Y1UH71_9TREE</name>
<accession>A0A1Y1UH71</accession>
<dbReference type="EMBL" id="NBSH01000006">
    <property type="protein sequence ID" value="ORX37398.1"/>
    <property type="molecule type" value="Genomic_DNA"/>
</dbReference>
<dbReference type="AlphaFoldDB" id="A0A1Y1UH71"/>
<dbReference type="RefSeq" id="XP_021871436.1">
    <property type="nucleotide sequence ID" value="XM_022012805.1"/>
</dbReference>
<dbReference type="STRING" id="4999.A0A1Y1UH71"/>
<gene>
    <name evidence="2" type="ORF">BD324DRAFT_447564</name>
</gene>
<sequence length="392" mass="43518">MVSSRRHGPSQGPKPSVPLPLPIHFGALPTRLPGKTLIPVLSTLINSVPIYLTLSPTHEPHLSVLPLLLSLVPPLAPLQILTTLKLHQGEYSLELNGEAPFIDFWVSFDKAREICDYLGVSRLFWDEKDKAKGLLGKDVQRAVSWDESHALGHNWLPSPASLPPSSYSLSALLDTPFGSISLIPGERCITSPIDDGRRSYLRSKAVSDNPSQIRPGHWHEAWDALLTWTIEAWEGYIENPSQPDPGPSSRRRPAAPQTLLSLMPVLLSPNQPAFTPSPYDIYALRPSKSEPKSIVQNAWELLWQVSPLYRQPLPEVRATQRQARVNLGLAESVGLTMVAMWRAHIAINRDRASSEHVPRIIIDCSHGSQTEQEQKGEKNSQEGFEASELTFV</sequence>
<dbReference type="OrthoDB" id="2596449at2759"/>
<protein>
    <submittedName>
        <fullName evidence="2">Uncharacterized protein</fullName>
    </submittedName>
</protein>
<reference evidence="2 3" key="1">
    <citation type="submission" date="2017-03" db="EMBL/GenBank/DDBJ databases">
        <title>Widespread Adenine N6-methylation of Active Genes in Fungi.</title>
        <authorList>
            <consortium name="DOE Joint Genome Institute"/>
            <person name="Mondo S.J."/>
            <person name="Dannebaum R.O."/>
            <person name="Kuo R.C."/>
            <person name="Louie K.B."/>
            <person name="Bewick A.J."/>
            <person name="Labutti K."/>
            <person name="Haridas S."/>
            <person name="Kuo A."/>
            <person name="Salamov A."/>
            <person name="Ahrendt S.R."/>
            <person name="Lau R."/>
            <person name="Bowen B.P."/>
            <person name="Lipzen A."/>
            <person name="Sullivan W."/>
            <person name="Andreopoulos W.B."/>
            <person name="Clum A."/>
            <person name="Lindquist E."/>
            <person name="Daum C."/>
            <person name="Northen T.R."/>
            <person name="Ramamoorthy G."/>
            <person name="Schmitz R.J."/>
            <person name="Gryganskyi A."/>
            <person name="Culley D."/>
            <person name="Magnuson J."/>
            <person name="James T.Y."/>
            <person name="O'Malley M.A."/>
            <person name="Stajich J.E."/>
            <person name="Spatafora J.W."/>
            <person name="Visel A."/>
            <person name="Grigoriev I.V."/>
        </authorList>
    </citation>
    <scope>NUCLEOTIDE SEQUENCE [LARGE SCALE GENOMIC DNA]</scope>
    <source>
        <strain evidence="2 3">NRRL Y-17943</strain>
    </source>
</reference>
<dbReference type="InParanoid" id="A0A1Y1UH71"/>
<evidence type="ECO:0000313" key="3">
    <source>
        <dbReference type="Proteomes" id="UP000193218"/>
    </source>
</evidence>
<feature type="region of interest" description="Disordered" evidence="1">
    <location>
        <begin position="365"/>
        <end position="392"/>
    </location>
</feature>
<comment type="caution">
    <text evidence="2">The sequence shown here is derived from an EMBL/GenBank/DDBJ whole genome shotgun (WGS) entry which is preliminary data.</text>
</comment>
<proteinExistence type="predicted"/>
<evidence type="ECO:0000313" key="2">
    <source>
        <dbReference type="EMBL" id="ORX37398.1"/>
    </source>
</evidence>
<evidence type="ECO:0000256" key="1">
    <source>
        <dbReference type="SAM" id="MobiDB-lite"/>
    </source>
</evidence>